<dbReference type="PANTHER" id="PTHR12741:SF48">
    <property type="entry name" value="1,3-BETA-GLUCAN SYNTHASE COMPONENT FKS1-RELATED"/>
    <property type="match status" value="1"/>
</dbReference>
<dbReference type="SMART" id="SM01205">
    <property type="entry name" value="FKS1_dom1"/>
    <property type="match status" value="1"/>
</dbReference>
<evidence type="ECO:0000256" key="3">
    <source>
        <dbReference type="ARBA" id="ARBA00012589"/>
    </source>
</evidence>
<comment type="subcellular location">
    <subcellularLocation>
        <location evidence="1">Membrane</location>
        <topology evidence="1">Multi-pass membrane protein</topology>
    </subcellularLocation>
</comment>
<protein>
    <recommendedName>
        <fullName evidence="3">1,3-beta-glucan synthase</fullName>
        <ecNumber evidence="3">2.4.1.34</ecNumber>
    </recommendedName>
</protein>
<dbReference type="PANTHER" id="PTHR12741">
    <property type="entry name" value="LYST-INTERACTING PROTEIN LIP5 DOPAMINE RESPONSIVE PROTEIN DRG-1"/>
    <property type="match status" value="1"/>
</dbReference>
<feature type="transmembrane region" description="Helical" evidence="10">
    <location>
        <begin position="309"/>
        <end position="330"/>
    </location>
</feature>
<feature type="transmembrane region" description="Helical" evidence="10">
    <location>
        <begin position="1164"/>
        <end position="1192"/>
    </location>
</feature>
<dbReference type="GO" id="GO:0003843">
    <property type="term" value="F:1,3-beta-D-glucan synthase activity"/>
    <property type="evidence" value="ECO:0007669"/>
    <property type="project" value="UniProtKB-EC"/>
</dbReference>
<dbReference type="GO" id="GO:0006075">
    <property type="term" value="P:(1-&gt;3)-beta-D-glucan biosynthetic process"/>
    <property type="evidence" value="ECO:0007669"/>
    <property type="project" value="InterPro"/>
</dbReference>
<dbReference type="Pfam" id="PF14288">
    <property type="entry name" value="FKS1_dom1"/>
    <property type="match status" value="1"/>
</dbReference>
<feature type="transmembrane region" description="Helical" evidence="10">
    <location>
        <begin position="1252"/>
        <end position="1269"/>
    </location>
</feature>
<evidence type="ECO:0000259" key="11">
    <source>
        <dbReference type="SMART" id="SM01205"/>
    </source>
</evidence>
<evidence type="ECO:0000256" key="4">
    <source>
        <dbReference type="ARBA" id="ARBA00022676"/>
    </source>
</evidence>
<keyword evidence="8 10" id="KW-0472">Membrane</keyword>
<reference evidence="12" key="1">
    <citation type="submission" date="2021-01" db="EMBL/GenBank/DDBJ databases">
        <authorList>
            <person name="Corre E."/>
            <person name="Pelletier E."/>
            <person name="Niang G."/>
            <person name="Scheremetjew M."/>
            <person name="Finn R."/>
            <person name="Kale V."/>
            <person name="Holt S."/>
            <person name="Cochrane G."/>
            <person name="Meng A."/>
            <person name="Brown T."/>
            <person name="Cohen L."/>
        </authorList>
    </citation>
    <scope>NUCLEOTIDE SEQUENCE</scope>
    <source>
        <strain evidence="12">CCMP1510</strain>
    </source>
</reference>
<name>A0A7S3NFZ3_9STRA</name>
<sequence>MREAAVLLVGSHMGSRGVDTYVAIDTVRKDLVWNYYRWCSYMKFSPADLSRITIKKWQYNSLALEVALIHLIWGEAANLRHCPEFLSFVFDDFCRRLVGSASARKICTPYMAQVIKPAYDIIVQNSNIDGDHNKKPNYDDFNELFHDTVRVTHFRAELCADESSYAHVIFAQPISKTFYETRSYTHLIRSCFRVITLHAVLLHLLIIIASSNDFHASIFTYIDCGLTLAGLLSVRELIEMCILGKPYASTNNIFSHYLAICVRIFRRILYIALFPILLYLKVQHKNLGRFGDFVGGNGSGNTSLADTRFQLASGLLLLITFTSELFRIIFGHCQKARNFLFGHFVQHPILSEFFGCEWRTYYSATSLIVPPLTERFGIMAMWIITLALKLYISYHYSILPLVILARKLRDPRVLGGEGGDDDAFRWYLLDWEFRKLNFTALGFTDARHLTLVIATWLPAAIFYFIDTEAYYIFIWNSISAVVGVRRGVSAYLQPSEILAALLKQIPSVLSIKDIGNKETGYAQCSSMDDFGTDSVTYSITSIDPDCVPVYPEENTKEDTESKINTKDMSHDESMRRILWFAAVLNEMARTMREQDLLSDEELKSMLYTIDDEAVALKKRLSQDHLLSPEIYFAINTPDAQSNALIKSVEVWRRLGFFASSLRTIVQNGGLPAISMTKASTTLVPYYNETVIPTLESLEESTSEGVNVLDLLRAISPMEFNNFLQRIQTNDLEIGKNDATEIERFAAFRSQTLLRTASGLAYYERMLQLLGKLADALNQNTILDAELAKQLLEAPLQDHTSYELSPPIDYAKFAQLKYTIVLSCQIFGEMRDAPEKSAKRLQAEQIEGIMRQYPTSIRVAYIDKKISSSGSGEIVYASVLVKWDPEQEKLIEIYRIVLPGNFLIGEAKPSNQNASMIFTRGDAIQAIDMNQSGFFEEYLKFPFFLNTSFGNLADEGPKIAGHREHIFTNEVSSLSSFMSMQESLFVTSTQRILDKTHARFHYGHPDFFGRIAAMTCGGMAKASRGINLSEDIFGGFNFALRGGRATQSDLIQVGKGKDIGFLQISTFLGKISQGNAEQLLSRDVYRLNNQTDIFRHMTIVWSSIGHFFAQVGIIIVVLTGVYAKLFVTVRGISDAINDTNNTGVDSSANRVAELVNDTLYGSQILGIYVLVLLSSFIALAVELGFFTSISIFISKMLLRAGVLFFTHTVATKSHYVHSTIVEGKATYQGTGRGFCIEHENFIKCYQCYWKSHFILGIELALVLWTYLAGLNFNHARYWKNEIIPWLFVVALLWTPFLFNPHGFDYLRNIKDWNEWLLWIGARPSIGKYAKFPIKQKEQHLAAQSWTHWWRQTSRLDRHLSTRFFLVLLPRSRRLILFWSLCQLSASASRRGLFKFGTNIAFFFGPRISYWFTCCCTNRALDFKKSG</sequence>
<evidence type="ECO:0000256" key="10">
    <source>
        <dbReference type="SAM" id="Phobius"/>
    </source>
</evidence>
<proteinExistence type="inferred from homology"/>
<evidence type="ECO:0000256" key="8">
    <source>
        <dbReference type="ARBA" id="ARBA00023136"/>
    </source>
</evidence>
<dbReference type="InterPro" id="IPR026899">
    <property type="entry name" value="FKS1-like_dom1"/>
</dbReference>
<feature type="transmembrane region" description="Helical" evidence="10">
    <location>
        <begin position="254"/>
        <end position="280"/>
    </location>
</feature>
<evidence type="ECO:0000256" key="6">
    <source>
        <dbReference type="ARBA" id="ARBA00022692"/>
    </source>
</evidence>
<evidence type="ECO:0000256" key="1">
    <source>
        <dbReference type="ARBA" id="ARBA00004141"/>
    </source>
</evidence>
<dbReference type="GO" id="GO:0005886">
    <property type="term" value="C:plasma membrane"/>
    <property type="evidence" value="ECO:0007669"/>
    <property type="project" value="TreeGrafter"/>
</dbReference>
<dbReference type="Pfam" id="PF02364">
    <property type="entry name" value="Glucan_synthase"/>
    <property type="match status" value="1"/>
</dbReference>
<feature type="transmembrane region" description="Helical" evidence="10">
    <location>
        <begin position="191"/>
        <end position="210"/>
    </location>
</feature>
<organism evidence="12">
    <name type="scientific">Aureoumbra lagunensis</name>
    <dbReference type="NCBI Taxonomy" id="44058"/>
    <lineage>
        <taxon>Eukaryota</taxon>
        <taxon>Sar</taxon>
        <taxon>Stramenopiles</taxon>
        <taxon>Ochrophyta</taxon>
        <taxon>Pelagophyceae</taxon>
        <taxon>Pelagomonadales</taxon>
        <taxon>Aureoumbra</taxon>
    </lineage>
</organism>
<keyword evidence="5" id="KW-0808">Transferase</keyword>
<keyword evidence="7 10" id="KW-1133">Transmembrane helix</keyword>
<feature type="transmembrane region" description="Helical" evidence="10">
    <location>
        <begin position="216"/>
        <end position="234"/>
    </location>
</feature>
<evidence type="ECO:0000256" key="5">
    <source>
        <dbReference type="ARBA" id="ARBA00022679"/>
    </source>
</evidence>
<keyword evidence="4" id="KW-0328">Glycosyltransferase</keyword>
<evidence type="ECO:0000313" key="12">
    <source>
        <dbReference type="EMBL" id="CAE0365135.1"/>
    </source>
</evidence>
<dbReference type="InterPro" id="IPR003440">
    <property type="entry name" value="Glyco_trans_48_dom"/>
</dbReference>
<feature type="domain" description="1,3-beta-glucan synthase component FKS1-like" evidence="11">
    <location>
        <begin position="60"/>
        <end position="152"/>
    </location>
</feature>
<feature type="transmembrane region" description="Helical" evidence="10">
    <location>
        <begin position="1098"/>
        <end position="1122"/>
    </location>
</feature>
<gene>
    <name evidence="12" type="ORF">ALAG00032_LOCUS5877</name>
</gene>
<dbReference type="EC" id="2.4.1.34" evidence="3"/>
<evidence type="ECO:0000256" key="9">
    <source>
        <dbReference type="ARBA" id="ARBA00047777"/>
    </source>
</evidence>
<feature type="transmembrane region" description="Helical" evidence="10">
    <location>
        <begin position="376"/>
        <end position="394"/>
    </location>
</feature>
<evidence type="ECO:0000256" key="7">
    <source>
        <dbReference type="ARBA" id="ARBA00022989"/>
    </source>
</evidence>
<dbReference type="EMBL" id="HBIJ01008318">
    <property type="protein sequence ID" value="CAE0365135.1"/>
    <property type="molecule type" value="Transcribed_RNA"/>
</dbReference>
<keyword evidence="6 10" id="KW-0812">Transmembrane</keyword>
<feature type="transmembrane region" description="Helical" evidence="10">
    <location>
        <begin position="1281"/>
        <end position="1297"/>
    </location>
</feature>
<comment type="catalytic activity">
    <reaction evidence="9">
        <text>[(1-&gt;3)-beta-D-glucosyl](n) + UDP-alpha-D-glucose = [(1-&gt;3)-beta-D-glucosyl](n+1) + UDP + H(+)</text>
        <dbReference type="Rhea" id="RHEA:21476"/>
        <dbReference type="Rhea" id="RHEA-COMP:11146"/>
        <dbReference type="Rhea" id="RHEA-COMP:14303"/>
        <dbReference type="ChEBI" id="CHEBI:15378"/>
        <dbReference type="ChEBI" id="CHEBI:37671"/>
        <dbReference type="ChEBI" id="CHEBI:58223"/>
        <dbReference type="ChEBI" id="CHEBI:58885"/>
        <dbReference type="EC" id="2.4.1.34"/>
    </reaction>
</comment>
<accession>A0A7S3NFZ3</accession>
<dbReference type="GO" id="GO:0000148">
    <property type="term" value="C:1,3-beta-D-glucan synthase complex"/>
    <property type="evidence" value="ECO:0007669"/>
    <property type="project" value="InterPro"/>
</dbReference>
<evidence type="ECO:0000256" key="2">
    <source>
        <dbReference type="ARBA" id="ARBA00009040"/>
    </source>
</evidence>
<comment type="similarity">
    <text evidence="2">Belongs to the glycosyltransferase 48 family.</text>
</comment>
<feature type="transmembrane region" description="Helical" evidence="10">
    <location>
        <begin position="446"/>
        <end position="465"/>
    </location>
</feature>